<dbReference type="SMART" id="SM00421">
    <property type="entry name" value="HTH_LUXR"/>
    <property type="match status" value="1"/>
</dbReference>
<dbReference type="PROSITE" id="PS50043">
    <property type="entry name" value="HTH_LUXR_2"/>
    <property type="match status" value="1"/>
</dbReference>
<dbReference type="SUPFAM" id="SSF46894">
    <property type="entry name" value="C-terminal effector domain of the bipartite response regulators"/>
    <property type="match status" value="1"/>
</dbReference>
<name>A0A852T0D6_9MICO</name>
<dbReference type="PANTHER" id="PTHR16305">
    <property type="entry name" value="TESTICULAR SOLUBLE ADENYLYL CYCLASE"/>
    <property type="match status" value="1"/>
</dbReference>
<dbReference type="Pfam" id="PF00196">
    <property type="entry name" value="GerE"/>
    <property type="match status" value="1"/>
</dbReference>
<keyword evidence="2" id="KW-0067">ATP-binding</keyword>
<sequence length="989" mass="105505">MRAPASSPTLIGRESDLVALRDALRDAEAGEPQAVVIGGEAGIGKSRLLEEFLAGQEATATVLLGRCVDLGDDAAPYAPFAGVLRRLIQTVGLDRVLDATGSGAGVLSALLPELADESAVPPRIGAERLYELVTVLLEKISGDRPVILAIEDVQWADRSTLELLRFIVRMAEGGRLLVVLTYRSDEVPRGHVLRSWLPELERTRRVTRWELSRLRPEQVAELVAELLGRVPDDPSLARVTELSEGVPFFVEELVCIDGLRSGDDLPATLRELVLTRFERLSDPAQRLLRVLAAGGVCVTHELLAAVFEGTPDELDAGAREAVVANLLSADSTEYSFRHALVREAIHADLLPGERTRFHARYAEALEQSPQRSAVQLSSHWLAAHDVRRAFLASLEAMEEAKRSYAYATTAAMGDRVLELWDRIPDAETLSGRDRASVIARTASALRNAGNNERALALVESALAEADDLPPSRRARLLRDKGQYLANLNRPGSAELLEEALSLVPPEAVSPGDPLRPHLLTELAAQRMLAGLFDIAIETARAAIAEAESAAPAMRSVAHNILAASLIESGRIEEGFAEFEIAGRLAVGDAGATLRHAVNASDALNSVGQYAEAVRLAESGVAQARERGVERTSGVWLAANTAEPLIALGQYDRAEEMLRIALGFDDRTGVTAQLQRARLWVWHGEPQRAEALLRRLRTPLRALAELEQQTRLSLARVSAEVAIALGDYDRAWAEARGVGSLPFRSLPGYDLPVLASASRALAELAARGGGAGGASGRGGDAAGGDGALDGALDVLAEAARLEATLDRLRAWPTARAWAPLVEAELATARAAVSDTADRAERYADALAAWESAIAAAGDAVAPVHLRPYALLRGARVALAAGERSRADVLVAEGRQAAVSGGIPLLVQVADALAEHPAGRPAAVATAHGQPLTEREEQVLALIEQGLSNKQIGERLYISAKTASVHVSSILRKTGASSRTEAVYLASRPLP</sequence>
<dbReference type="GO" id="GO:0005737">
    <property type="term" value="C:cytoplasm"/>
    <property type="evidence" value="ECO:0007669"/>
    <property type="project" value="TreeGrafter"/>
</dbReference>
<feature type="domain" description="HTH luxR-type" evidence="3">
    <location>
        <begin position="923"/>
        <end position="988"/>
    </location>
</feature>
<dbReference type="CDD" id="cd06170">
    <property type="entry name" value="LuxR_C_like"/>
    <property type="match status" value="1"/>
</dbReference>
<proteinExistence type="predicted"/>
<evidence type="ECO:0000256" key="2">
    <source>
        <dbReference type="ARBA" id="ARBA00022840"/>
    </source>
</evidence>
<dbReference type="InterPro" id="IPR000792">
    <property type="entry name" value="Tscrpt_reg_LuxR_C"/>
</dbReference>
<keyword evidence="4" id="KW-0238">DNA-binding</keyword>
<dbReference type="InterPro" id="IPR011990">
    <property type="entry name" value="TPR-like_helical_dom_sf"/>
</dbReference>
<dbReference type="PANTHER" id="PTHR16305:SF35">
    <property type="entry name" value="TRANSCRIPTIONAL ACTIVATOR DOMAIN"/>
    <property type="match status" value="1"/>
</dbReference>
<evidence type="ECO:0000313" key="4">
    <source>
        <dbReference type="EMBL" id="NYD74110.1"/>
    </source>
</evidence>
<dbReference type="AlphaFoldDB" id="A0A852T0D6"/>
<keyword evidence="5" id="KW-1185">Reference proteome</keyword>
<comment type="caution">
    <text evidence="4">The sequence shown here is derived from an EMBL/GenBank/DDBJ whole genome shotgun (WGS) entry which is preliminary data.</text>
</comment>
<dbReference type="InterPro" id="IPR027417">
    <property type="entry name" value="P-loop_NTPase"/>
</dbReference>
<dbReference type="Pfam" id="PF13191">
    <property type="entry name" value="AAA_16"/>
    <property type="match status" value="1"/>
</dbReference>
<dbReference type="SUPFAM" id="SSF52540">
    <property type="entry name" value="P-loop containing nucleoside triphosphate hydrolases"/>
    <property type="match status" value="1"/>
</dbReference>
<evidence type="ECO:0000259" key="3">
    <source>
        <dbReference type="PROSITE" id="PS50043"/>
    </source>
</evidence>
<dbReference type="InterPro" id="IPR036388">
    <property type="entry name" value="WH-like_DNA-bd_sf"/>
</dbReference>
<dbReference type="Gene3D" id="3.40.50.300">
    <property type="entry name" value="P-loop containing nucleotide triphosphate hydrolases"/>
    <property type="match status" value="1"/>
</dbReference>
<dbReference type="EMBL" id="JACCBJ010000001">
    <property type="protein sequence ID" value="NYD74110.1"/>
    <property type="molecule type" value="Genomic_DNA"/>
</dbReference>
<dbReference type="Proteomes" id="UP000589620">
    <property type="component" value="Unassembled WGS sequence"/>
</dbReference>
<dbReference type="GO" id="GO:0003677">
    <property type="term" value="F:DNA binding"/>
    <property type="evidence" value="ECO:0007669"/>
    <property type="project" value="UniProtKB-KW"/>
</dbReference>
<dbReference type="InterPro" id="IPR016032">
    <property type="entry name" value="Sig_transdc_resp-reg_C-effctor"/>
</dbReference>
<dbReference type="InterPro" id="IPR041664">
    <property type="entry name" value="AAA_16"/>
</dbReference>
<dbReference type="SUPFAM" id="SSF48452">
    <property type="entry name" value="TPR-like"/>
    <property type="match status" value="2"/>
</dbReference>
<organism evidence="4 5">
    <name type="scientific">Leifsonia soli</name>
    <dbReference type="NCBI Taxonomy" id="582665"/>
    <lineage>
        <taxon>Bacteria</taxon>
        <taxon>Bacillati</taxon>
        <taxon>Actinomycetota</taxon>
        <taxon>Actinomycetes</taxon>
        <taxon>Micrococcales</taxon>
        <taxon>Microbacteriaceae</taxon>
        <taxon>Leifsonia</taxon>
    </lineage>
</organism>
<dbReference type="RefSeq" id="WP_179455848.1">
    <property type="nucleotide sequence ID" value="NZ_BAAAPX010000001.1"/>
</dbReference>
<evidence type="ECO:0000313" key="5">
    <source>
        <dbReference type="Proteomes" id="UP000589620"/>
    </source>
</evidence>
<evidence type="ECO:0000256" key="1">
    <source>
        <dbReference type="ARBA" id="ARBA00022741"/>
    </source>
</evidence>
<dbReference type="GO" id="GO:0004016">
    <property type="term" value="F:adenylate cyclase activity"/>
    <property type="evidence" value="ECO:0007669"/>
    <property type="project" value="TreeGrafter"/>
</dbReference>
<dbReference type="GO" id="GO:0005524">
    <property type="term" value="F:ATP binding"/>
    <property type="evidence" value="ECO:0007669"/>
    <property type="project" value="UniProtKB-KW"/>
</dbReference>
<gene>
    <name evidence="4" type="ORF">BJ963_001629</name>
</gene>
<keyword evidence="1" id="KW-0547">Nucleotide-binding</keyword>
<dbReference type="PRINTS" id="PR00038">
    <property type="entry name" value="HTHLUXR"/>
</dbReference>
<dbReference type="Gene3D" id="1.10.10.10">
    <property type="entry name" value="Winged helix-like DNA-binding domain superfamily/Winged helix DNA-binding domain"/>
    <property type="match status" value="1"/>
</dbReference>
<reference evidence="4 5" key="1">
    <citation type="submission" date="2020-07" db="EMBL/GenBank/DDBJ databases">
        <title>Sequencing the genomes of 1000 actinobacteria strains.</title>
        <authorList>
            <person name="Klenk H.-P."/>
        </authorList>
    </citation>
    <scope>NUCLEOTIDE SEQUENCE [LARGE SCALE GENOMIC DNA]</scope>
    <source>
        <strain evidence="4 5">DSM 23871</strain>
    </source>
</reference>
<dbReference type="GO" id="GO:0006355">
    <property type="term" value="P:regulation of DNA-templated transcription"/>
    <property type="evidence" value="ECO:0007669"/>
    <property type="project" value="InterPro"/>
</dbReference>
<protein>
    <submittedName>
        <fullName evidence="4">DNA-binding CsgD family transcriptional regulator/tetratricopeptide (TPR) repeat protein</fullName>
    </submittedName>
</protein>
<accession>A0A852T0D6</accession>
<dbReference type="Gene3D" id="1.25.40.10">
    <property type="entry name" value="Tetratricopeptide repeat domain"/>
    <property type="match status" value="2"/>
</dbReference>